<dbReference type="InterPro" id="IPR032443">
    <property type="entry name" value="RAWUL"/>
</dbReference>
<evidence type="ECO:0000259" key="8">
    <source>
        <dbReference type="PROSITE" id="PS50089"/>
    </source>
</evidence>
<dbReference type="EMBL" id="NIVC01000343">
    <property type="protein sequence ID" value="PAA85160.1"/>
    <property type="molecule type" value="Genomic_DNA"/>
</dbReference>
<keyword evidence="2" id="KW-0479">Metal-binding</keyword>
<dbReference type="Proteomes" id="UP000215902">
    <property type="component" value="Unassembled WGS sequence"/>
</dbReference>
<dbReference type="PROSITE" id="PS50089">
    <property type="entry name" value="ZF_RING_2"/>
    <property type="match status" value="1"/>
</dbReference>
<comment type="caution">
    <text evidence="9">The sequence shown here is derived from an EMBL/GenBank/DDBJ whole genome shotgun (WGS) entry which is preliminary data.</text>
</comment>
<evidence type="ECO:0000256" key="6">
    <source>
        <dbReference type="PROSITE-ProRule" id="PRU00175"/>
    </source>
</evidence>
<dbReference type="InterPro" id="IPR051507">
    <property type="entry name" value="PcG_RING_finger"/>
</dbReference>
<dbReference type="GO" id="GO:0005634">
    <property type="term" value="C:nucleus"/>
    <property type="evidence" value="ECO:0007669"/>
    <property type="project" value="UniProtKB-SubCell"/>
</dbReference>
<name>A0A267GGJ1_9PLAT</name>
<keyword evidence="4" id="KW-0862">Zinc</keyword>
<dbReference type="InterPro" id="IPR013083">
    <property type="entry name" value="Znf_RING/FYVE/PHD"/>
</dbReference>
<evidence type="ECO:0000256" key="2">
    <source>
        <dbReference type="ARBA" id="ARBA00022723"/>
    </source>
</evidence>
<dbReference type="Pfam" id="PF13923">
    <property type="entry name" value="zf-C3HC4_2"/>
    <property type="match status" value="1"/>
</dbReference>
<evidence type="ECO:0000256" key="3">
    <source>
        <dbReference type="ARBA" id="ARBA00022771"/>
    </source>
</evidence>
<dbReference type="OrthoDB" id="1305878at2759"/>
<evidence type="ECO:0000256" key="5">
    <source>
        <dbReference type="ARBA" id="ARBA00023242"/>
    </source>
</evidence>
<dbReference type="SMART" id="SM00184">
    <property type="entry name" value="RING"/>
    <property type="match status" value="1"/>
</dbReference>
<accession>A0A267GGJ1</accession>
<feature type="non-terminal residue" evidence="9">
    <location>
        <position position="1"/>
    </location>
</feature>
<keyword evidence="5" id="KW-0539">Nucleus</keyword>
<evidence type="ECO:0000313" key="9">
    <source>
        <dbReference type="EMBL" id="PAA85160.1"/>
    </source>
</evidence>
<dbReference type="SUPFAM" id="SSF57850">
    <property type="entry name" value="RING/U-box"/>
    <property type="match status" value="1"/>
</dbReference>
<feature type="domain" description="RING-type" evidence="8">
    <location>
        <begin position="30"/>
        <end position="68"/>
    </location>
</feature>
<dbReference type="Pfam" id="PF16207">
    <property type="entry name" value="RAWUL"/>
    <property type="match status" value="1"/>
</dbReference>
<keyword evidence="3 6" id="KW-0863">Zinc-finger</keyword>
<keyword evidence="10" id="KW-1185">Reference proteome</keyword>
<organism evidence="9 10">
    <name type="scientific">Macrostomum lignano</name>
    <dbReference type="NCBI Taxonomy" id="282301"/>
    <lineage>
        <taxon>Eukaryota</taxon>
        <taxon>Metazoa</taxon>
        <taxon>Spiralia</taxon>
        <taxon>Lophotrochozoa</taxon>
        <taxon>Platyhelminthes</taxon>
        <taxon>Rhabditophora</taxon>
        <taxon>Macrostomorpha</taxon>
        <taxon>Macrostomida</taxon>
        <taxon>Macrostomidae</taxon>
        <taxon>Macrostomum</taxon>
    </lineage>
</organism>
<dbReference type="Gene3D" id="3.10.20.90">
    <property type="entry name" value="Phosphatidylinositol 3-kinase Catalytic Subunit, Chain A, domain 1"/>
    <property type="match status" value="1"/>
</dbReference>
<feature type="region of interest" description="Disordered" evidence="7">
    <location>
        <begin position="155"/>
        <end position="183"/>
    </location>
</feature>
<dbReference type="PANTHER" id="PTHR45893">
    <property type="entry name" value="POLYCOMB GROUP RING FINGER PROTEIN"/>
    <property type="match status" value="1"/>
</dbReference>
<feature type="compositionally biased region" description="Basic and acidic residues" evidence="7">
    <location>
        <begin position="107"/>
        <end position="129"/>
    </location>
</feature>
<dbReference type="InterPro" id="IPR017907">
    <property type="entry name" value="Znf_RING_CS"/>
</dbReference>
<dbReference type="STRING" id="282301.A0A267GGJ1"/>
<feature type="region of interest" description="Disordered" evidence="7">
    <location>
        <begin position="107"/>
        <end position="132"/>
    </location>
</feature>
<dbReference type="PROSITE" id="PS00518">
    <property type="entry name" value="ZF_RING_1"/>
    <property type="match status" value="1"/>
</dbReference>
<evidence type="ECO:0000256" key="7">
    <source>
        <dbReference type="SAM" id="MobiDB-lite"/>
    </source>
</evidence>
<protein>
    <recommendedName>
        <fullName evidence="8">RING-type domain-containing protein</fullName>
    </recommendedName>
</protein>
<evidence type="ECO:0000256" key="4">
    <source>
        <dbReference type="ARBA" id="ARBA00022833"/>
    </source>
</evidence>
<gene>
    <name evidence="9" type="ORF">BOX15_Mlig030153g1</name>
</gene>
<dbReference type="GO" id="GO:0008270">
    <property type="term" value="F:zinc ion binding"/>
    <property type="evidence" value="ECO:0007669"/>
    <property type="project" value="UniProtKB-KW"/>
</dbReference>
<dbReference type="FunFam" id="3.30.40.10:FF:000122">
    <property type="entry name" value="polycomb group RING finger protein 1"/>
    <property type="match status" value="1"/>
</dbReference>
<proteinExistence type="predicted"/>
<dbReference type="InterPro" id="IPR001841">
    <property type="entry name" value="Znf_RING"/>
</dbReference>
<evidence type="ECO:0000256" key="1">
    <source>
        <dbReference type="ARBA" id="ARBA00004123"/>
    </source>
</evidence>
<comment type="subcellular location">
    <subcellularLocation>
        <location evidence="1">Nucleus</location>
    </subcellularLocation>
</comment>
<sequence length="280" mass="31342">AAMKRKGQNPGQTAKNKRVKLKSLNHLITCKLCKGYLIEAATVTECLHTFCKSCIVKYLETKNTCPDCGILIHHSHPLHYISLDRTLQDVVYKLVPNLLQREREREEKFYRRRGLEPPNREDSATEKFHTAGGATAASSNAAACGAASTSSAGYQRVGNHSNGDSGVDDADSRHRPGITSEAANNYHRGGEQVSLRLVTAEPELKQIDRMFVRLSTLATVTHVKKYIAMQVFEDASRFKEIDITCDNQLLGKDHSLKFVIITRSSRPQPLTLHYCMKLQF</sequence>
<evidence type="ECO:0000313" key="10">
    <source>
        <dbReference type="Proteomes" id="UP000215902"/>
    </source>
</evidence>
<dbReference type="AlphaFoldDB" id="A0A267GGJ1"/>
<dbReference type="Gene3D" id="3.30.40.10">
    <property type="entry name" value="Zinc/RING finger domain, C3HC4 (zinc finger)"/>
    <property type="match status" value="1"/>
</dbReference>
<reference evidence="9 10" key="1">
    <citation type="submission" date="2017-06" db="EMBL/GenBank/DDBJ databases">
        <title>A platform for efficient transgenesis in Macrostomum lignano, a flatworm model organism for stem cell research.</title>
        <authorList>
            <person name="Berezikov E."/>
        </authorList>
    </citation>
    <scope>NUCLEOTIDE SEQUENCE [LARGE SCALE GENOMIC DNA]</scope>
    <source>
        <strain evidence="9">DV1</strain>
        <tissue evidence="9">Whole organism</tissue>
    </source>
</reference>